<organism evidence="1 2">
    <name type="scientific">Fusarium austroafricanum</name>
    <dbReference type="NCBI Taxonomy" id="2364996"/>
    <lineage>
        <taxon>Eukaryota</taxon>
        <taxon>Fungi</taxon>
        <taxon>Dikarya</taxon>
        <taxon>Ascomycota</taxon>
        <taxon>Pezizomycotina</taxon>
        <taxon>Sordariomycetes</taxon>
        <taxon>Hypocreomycetidae</taxon>
        <taxon>Hypocreales</taxon>
        <taxon>Nectriaceae</taxon>
        <taxon>Fusarium</taxon>
        <taxon>Fusarium concolor species complex</taxon>
    </lineage>
</organism>
<accession>A0A8H4KJU0</accession>
<evidence type="ECO:0000313" key="2">
    <source>
        <dbReference type="Proteomes" id="UP000605986"/>
    </source>
</evidence>
<reference evidence="1" key="1">
    <citation type="submission" date="2020-01" db="EMBL/GenBank/DDBJ databases">
        <title>Identification and distribution of gene clusters putatively required for synthesis of sphingolipid metabolism inhibitors in phylogenetically diverse species of the filamentous fungus Fusarium.</title>
        <authorList>
            <person name="Kim H.-S."/>
            <person name="Busman M."/>
            <person name="Brown D.W."/>
            <person name="Divon H."/>
            <person name="Uhlig S."/>
            <person name="Proctor R.H."/>
        </authorList>
    </citation>
    <scope>NUCLEOTIDE SEQUENCE</scope>
    <source>
        <strain evidence="1">NRRL 53441</strain>
    </source>
</reference>
<evidence type="ECO:0000313" key="1">
    <source>
        <dbReference type="EMBL" id="KAF4450979.1"/>
    </source>
</evidence>
<dbReference type="OrthoDB" id="10039566at2759"/>
<keyword evidence="2" id="KW-1185">Reference proteome</keyword>
<gene>
    <name evidence="1" type="ORF">F53441_5970</name>
</gene>
<protein>
    <submittedName>
        <fullName evidence="1">Uncharacterized protein</fullName>
    </submittedName>
</protein>
<sequence>MIISNSLLFKEYAQAALDPKPSRVRASYSPLSIVDTVIQHLVDLAKLEITRFKISKSTEDSFNLAIEGRLIGIGTLCRGTIHAAEGSLSFNGSSFGKVKLPPIQTSFWGTNFVVQEQRIDITNRAIYHAFIRSVIVDDNTSLQLKSKECIVKVPGTSSICDLHLEMSLEAIGGPKVALKKLSRSAENVTIIFSLGCSGPVEIDYGCCVFEFRNGHSESLAELRGELNIAHGRTELTLHGITRDGVVPSNRVRLVGIGVEGNEKSWLHDTIKEIDVVVDLEPKCVEILWC</sequence>
<comment type="caution">
    <text evidence="1">The sequence shown here is derived from an EMBL/GenBank/DDBJ whole genome shotgun (WGS) entry which is preliminary data.</text>
</comment>
<dbReference type="EMBL" id="JAADJG010000234">
    <property type="protein sequence ID" value="KAF4450979.1"/>
    <property type="molecule type" value="Genomic_DNA"/>
</dbReference>
<dbReference type="AlphaFoldDB" id="A0A8H4KJU0"/>
<name>A0A8H4KJU0_9HYPO</name>
<dbReference type="Proteomes" id="UP000605986">
    <property type="component" value="Unassembled WGS sequence"/>
</dbReference>
<proteinExistence type="predicted"/>